<feature type="compositionally biased region" description="Low complexity" evidence="1">
    <location>
        <begin position="319"/>
        <end position="337"/>
    </location>
</feature>
<dbReference type="PANTHER" id="PTHR22306:SF2">
    <property type="entry name" value="CHROMOSOME 7 OPEN READING FRAME 50"/>
    <property type="match status" value="1"/>
</dbReference>
<reference evidence="3" key="1">
    <citation type="journal article" date="2020" name="Stud. Mycol.">
        <title>101 Dothideomycetes genomes: a test case for predicting lifestyles and emergence of pathogens.</title>
        <authorList>
            <person name="Haridas S."/>
            <person name="Albert R."/>
            <person name="Binder M."/>
            <person name="Bloem J."/>
            <person name="Labutti K."/>
            <person name="Salamov A."/>
            <person name="Andreopoulos B."/>
            <person name="Baker S."/>
            <person name="Barry K."/>
            <person name="Bills G."/>
            <person name="Bluhm B."/>
            <person name="Cannon C."/>
            <person name="Castanera R."/>
            <person name="Culley D."/>
            <person name="Daum C."/>
            <person name="Ezra D."/>
            <person name="Gonzalez J."/>
            <person name="Henrissat B."/>
            <person name="Kuo A."/>
            <person name="Liang C."/>
            <person name="Lipzen A."/>
            <person name="Lutzoni F."/>
            <person name="Magnuson J."/>
            <person name="Mondo S."/>
            <person name="Nolan M."/>
            <person name="Ohm R."/>
            <person name="Pangilinan J."/>
            <person name="Park H.-J."/>
            <person name="Ramirez L."/>
            <person name="Alfaro M."/>
            <person name="Sun H."/>
            <person name="Tritt A."/>
            <person name="Yoshinaga Y."/>
            <person name="Zwiers L.-H."/>
            <person name="Turgeon B."/>
            <person name="Goodwin S."/>
            <person name="Spatafora J."/>
            <person name="Crous P."/>
            <person name="Grigoriev I."/>
        </authorList>
    </citation>
    <scope>NUCLEOTIDE SEQUENCE</scope>
    <source>
        <strain evidence="3">CBS 161.51</strain>
    </source>
</reference>
<gene>
    <name evidence="3" type="ORF">EJ02DRAFT_48437</name>
</gene>
<feature type="compositionally biased region" description="Basic and acidic residues" evidence="1">
    <location>
        <begin position="279"/>
        <end position="310"/>
    </location>
</feature>
<evidence type="ECO:0000313" key="4">
    <source>
        <dbReference type="Proteomes" id="UP000800038"/>
    </source>
</evidence>
<dbReference type="InterPro" id="IPR019327">
    <property type="entry name" value="WKF"/>
</dbReference>
<feature type="compositionally biased region" description="Basic residues" evidence="1">
    <location>
        <begin position="140"/>
        <end position="150"/>
    </location>
</feature>
<protein>
    <recommendedName>
        <fullName evidence="2">WKF domain-containing protein</fullName>
    </recommendedName>
</protein>
<feature type="region of interest" description="Disordered" evidence="1">
    <location>
        <begin position="492"/>
        <end position="590"/>
    </location>
</feature>
<accession>A0A6A5SCI9</accession>
<evidence type="ECO:0000256" key="1">
    <source>
        <dbReference type="SAM" id="MobiDB-lite"/>
    </source>
</evidence>
<feature type="region of interest" description="Disordered" evidence="1">
    <location>
        <begin position="429"/>
        <end position="452"/>
    </location>
</feature>
<dbReference type="AlphaFoldDB" id="A0A6A5SCI9"/>
<dbReference type="Pfam" id="PF10180">
    <property type="entry name" value="WKF"/>
    <property type="match status" value="1"/>
</dbReference>
<feature type="compositionally biased region" description="Polar residues" evidence="1">
    <location>
        <begin position="233"/>
        <end position="243"/>
    </location>
</feature>
<feature type="region of interest" description="Disordered" evidence="1">
    <location>
        <begin position="123"/>
        <end position="249"/>
    </location>
</feature>
<organism evidence="3 4">
    <name type="scientific">Clathrospora elynae</name>
    <dbReference type="NCBI Taxonomy" id="706981"/>
    <lineage>
        <taxon>Eukaryota</taxon>
        <taxon>Fungi</taxon>
        <taxon>Dikarya</taxon>
        <taxon>Ascomycota</taxon>
        <taxon>Pezizomycotina</taxon>
        <taxon>Dothideomycetes</taxon>
        <taxon>Pleosporomycetidae</taxon>
        <taxon>Pleosporales</taxon>
        <taxon>Diademaceae</taxon>
        <taxon>Clathrospora</taxon>
    </lineage>
</organism>
<sequence>MAQDGSRLPAWRRLGLALKNEDQSGVAVPESQTSHREPQRVAAYDTQEPSHGHLQSPIELAVNGNSPSLGKRKHQQELAEEHGQHAKKSRIVPTEGETNGFAAHEAPIIPEAASVKVETVIEVPAPATGTAQPKGDSNYRKKKEKPKKRRREDQDAKVNDTKRQAQLARGSALSPDQFVPASGRATLLASTESNHTDVAPIATPQKHPKRPSHKDSASSPPTDRRRFVAFTPDTKTSDGNTGQDLFKQWVAEQKGTGAVSAPPEVSNFTLHSLIAEEEKAARKNGQLEKKEAIDNESSKSDSKEREEPRAAKPVPETQKATPKPSKTKSTPAISTASNTAKGKKKDPSIYIAYLTQYYTDRDNWKFNKAKQNDLVDNALSVFRIPDEHSEALVEYVSGLKGAGVIDRLQERCNATLKELDEQDIQNPMTDEEARKAAQEEAEQERIAKERNRRNVEGDVADLASHTHGDGYIRRLRRKRAEALLNALGRAAPILPAHPPRDSSNPMMKNIAPPERDSRKRKRRLDISSDESSSDSSSDDDSSDSDSDSDSESGNDSSSKSGTGKGLSLRSASSSESESSSSDNDSDADSE</sequence>
<proteinExistence type="predicted"/>
<feature type="compositionally biased region" description="Basic and acidic residues" evidence="1">
    <location>
        <begin position="431"/>
        <end position="452"/>
    </location>
</feature>
<name>A0A6A5SCI9_9PLEO</name>
<evidence type="ECO:0000259" key="2">
    <source>
        <dbReference type="Pfam" id="PF10180"/>
    </source>
</evidence>
<keyword evidence="4" id="KW-1185">Reference proteome</keyword>
<dbReference type="Proteomes" id="UP000800038">
    <property type="component" value="Unassembled WGS sequence"/>
</dbReference>
<dbReference type="PANTHER" id="PTHR22306">
    <property type="entry name" value="CHROMOSOME 7 OPEN READING FRAME 50"/>
    <property type="match status" value="1"/>
</dbReference>
<feature type="region of interest" description="Disordered" evidence="1">
    <location>
        <begin position="279"/>
        <end position="345"/>
    </location>
</feature>
<dbReference type="EMBL" id="ML976129">
    <property type="protein sequence ID" value="KAF1937673.1"/>
    <property type="molecule type" value="Genomic_DNA"/>
</dbReference>
<feature type="compositionally biased region" description="Low complexity" evidence="1">
    <location>
        <begin position="570"/>
        <end position="582"/>
    </location>
</feature>
<feature type="compositionally biased region" description="Acidic residues" evidence="1">
    <location>
        <begin position="527"/>
        <end position="552"/>
    </location>
</feature>
<feature type="compositionally biased region" description="Basic and acidic residues" evidence="1">
    <location>
        <begin position="151"/>
        <end position="163"/>
    </location>
</feature>
<feature type="compositionally biased region" description="Basic and acidic residues" evidence="1">
    <location>
        <begin position="75"/>
        <end position="84"/>
    </location>
</feature>
<feature type="region of interest" description="Disordered" evidence="1">
    <location>
        <begin position="18"/>
        <end position="96"/>
    </location>
</feature>
<feature type="domain" description="WKF" evidence="2">
    <location>
        <begin position="352"/>
        <end position="414"/>
    </location>
</feature>
<dbReference type="OrthoDB" id="10261563at2759"/>
<evidence type="ECO:0000313" key="3">
    <source>
        <dbReference type="EMBL" id="KAF1937673.1"/>
    </source>
</evidence>